<feature type="transmembrane region" description="Helical" evidence="7">
    <location>
        <begin position="136"/>
        <end position="162"/>
    </location>
</feature>
<feature type="transmembrane region" description="Helical" evidence="7">
    <location>
        <begin position="182"/>
        <end position="206"/>
    </location>
</feature>
<dbReference type="EMBL" id="CP016620">
    <property type="protein sequence ID" value="ANY85100.1"/>
    <property type="molecule type" value="Genomic_DNA"/>
</dbReference>
<organism evidence="9">
    <name type="scientific">Microvirga ossetica</name>
    <dbReference type="NCBI Taxonomy" id="1882682"/>
    <lineage>
        <taxon>Bacteria</taxon>
        <taxon>Pseudomonadati</taxon>
        <taxon>Pseudomonadota</taxon>
        <taxon>Alphaproteobacteria</taxon>
        <taxon>Hyphomicrobiales</taxon>
        <taxon>Methylobacteriaceae</taxon>
        <taxon>Microvirga</taxon>
    </lineage>
</organism>
<dbReference type="KEGG" id="moc:BB934_43655"/>
<name>A0A1B2EYP4_9HYPH</name>
<dbReference type="RefSeq" id="WP_099515912.1">
    <property type="nucleotide sequence ID" value="NZ_CP016620.1"/>
</dbReference>
<comment type="similarity">
    <text evidence="7">Belongs to the binding-protein-dependent transport system permease family.</text>
</comment>
<geneLocation type="plasmid" evidence="9">
    <name>unnamed4</name>
</geneLocation>
<dbReference type="AlphaFoldDB" id="A0A1B2EYP4"/>
<proteinExistence type="inferred from homology"/>
<comment type="subcellular location">
    <subcellularLocation>
        <location evidence="1 7">Cell membrane</location>
        <topology evidence="1 7">Multi-pass membrane protein</topology>
    </subcellularLocation>
</comment>
<evidence type="ECO:0000313" key="9">
    <source>
        <dbReference type="EMBL" id="ANY85100.1"/>
    </source>
</evidence>
<dbReference type="PANTHER" id="PTHR43163:SF9">
    <property type="entry name" value="ABC TRANSPORTER PERMEASE PROTEIN"/>
    <property type="match status" value="1"/>
</dbReference>
<dbReference type="InterPro" id="IPR045621">
    <property type="entry name" value="BPD_transp_1_N"/>
</dbReference>
<keyword evidence="6 7" id="KW-0472">Membrane</keyword>
<gene>
    <name evidence="9" type="ORF">BB934_43655</name>
</gene>
<dbReference type="InterPro" id="IPR000515">
    <property type="entry name" value="MetI-like"/>
</dbReference>
<sequence length="326" mass="35068">MTSYFQVILSRIVQAAITVLGIVAINFVVLNLAPGDMAEVMAGQAGGAGEGYIEQIRAQFGLDQPLIVRFGHYLANLLQFDLGYSFSRNLPVSTVLFERLPATLLLMGSAIGLAFLIGGVLGAFAARRANSFADTIISVISVLGYATPLFWLGLMMVLLFTIKLGWLPSSGMRTIGSRATGWAAFFDLVRHAAMPTVTLALFYIAVFTRLMRASVLQVSGLDFVTTARAKGATEGQVYRHHIYGNAILPVVTMLGVQIGSMLGGSVVVETIFGWPGLGRLTFDAIFSRDVNLLLGVLFLSSLLVVAVNLIVDLLYTWLDPRIALAS</sequence>
<feature type="transmembrane region" description="Helical" evidence="7">
    <location>
        <begin position="100"/>
        <end position="124"/>
    </location>
</feature>
<keyword evidence="5 7" id="KW-1133">Transmembrane helix</keyword>
<evidence type="ECO:0000256" key="5">
    <source>
        <dbReference type="ARBA" id="ARBA00022989"/>
    </source>
</evidence>
<dbReference type="CDD" id="cd06261">
    <property type="entry name" value="TM_PBP2"/>
    <property type="match status" value="1"/>
</dbReference>
<keyword evidence="9" id="KW-0614">Plasmid</keyword>
<dbReference type="Pfam" id="PF19300">
    <property type="entry name" value="BPD_transp_1_N"/>
    <property type="match status" value="1"/>
</dbReference>
<evidence type="ECO:0000256" key="4">
    <source>
        <dbReference type="ARBA" id="ARBA00022692"/>
    </source>
</evidence>
<evidence type="ECO:0000256" key="2">
    <source>
        <dbReference type="ARBA" id="ARBA00022448"/>
    </source>
</evidence>
<dbReference type="SUPFAM" id="SSF161098">
    <property type="entry name" value="MetI-like"/>
    <property type="match status" value="1"/>
</dbReference>
<keyword evidence="3" id="KW-1003">Cell membrane</keyword>
<dbReference type="OrthoDB" id="9805855at2"/>
<feature type="transmembrane region" description="Helical" evidence="7">
    <location>
        <begin position="246"/>
        <end position="272"/>
    </location>
</feature>
<evidence type="ECO:0000259" key="8">
    <source>
        <dbReference type="PROSITE" id="PS50928"/>
    </source>
</evidence>
<dbReference type="Gene3D" id="1.10.3720.10">
    <property type="entry name" value="MetI-like"/>
    <property type="match status" value="1"/>
</dbReference>
<protein>
    <submittedName>
        <fullName evidence="9">ABC transporter permease</fullName>
    </submittedName>
</protein>
<dbReference type="GO" id="GO:0055085">
    <property type="term" value="P:transmembrane transport"/>
    <property type="evidence" value="ECO:0007669"/>
    <property type="project" value="InterPro"/>
</dbReference>
<dbReference type="PROSITE" id="PS50928">
    <property type="entry name" value="ABC_TM1"/>
    <property type="match status" value="1"/>
</dbReference>
<dbReference type="InterPro" id="IPR035906">
    <property type="entry name" value="MetI-like_sf"/>
</dbReference>
<evidence type="ECO:0000256" key="1">
    <source>
        <dbReference type="ARBA" id="ARBA00004651"/>
    </source>
</evidence>
<dbReference type="PANTHER" id="PTHR43163">
    <property type="entry name" value="DIPEPTIDE TRANSPORT SYSTEM PERMEASE PROTEIN DPPB-RELATED"/>
    <property type="match status" value="1"/>
</dbReference>
<accession>A0A1B2EYP4</accession>
<feature type="transmembrane region" description="Helical" evidence="7">
    <location>
        <begin position="12"/>
        <end position="33"/>
    </location>
</feature>
<evidence type="ECO:0000256" key="7">
    <source>
        <dbReference type="RuleBase" id="RU363032"/>
    </source>
</evidence>
<feature type="domain" description="ABC transmembrane type-1" evidence="8">
    <location>
        <begin position="100"/>
        <end position="315"/>
    </location>
</feature>
<dbReference type="GO" id="GO:0005886">
    <property type="term" value="C:plasma membrane"/>
    <property type="evidence" value="ECO:0007669"/>
    <property type="project" value="UniProtKB-SubCell"/>
</dbReference>
<evidence type="ECO:0000256" key="6">
    <source>
        <dbReference type="ARBA" id="ARBA00023136"/>
    </source>
</evidence>
<keyword evidence="4 7" id="KW-0812">Transmembrane</keyword>
<keyword evidence="2 7" id="KW-0813">Transport</keyword>
<evidence type="ECO:0000256" key="3">
    <source>
        <dbReference type="ARBA" id="ARBA00022475"/>
    </source>
</evidence>
<dbReference type="Pfam" id="PF00528">
    <property type="entry name" value="BPD_transp_1"/>
    <property type="match status" value="1"/>
</dbReference>
<feature type="transmembrane region" description="Helical" evidence="7">
    <location>
        <begin position="292"/>
        <end position="318"/>
    </location>
</feature>
<reference evidence="9" key="1">
    <citation type="submission" date="2016-07" db="EMBL/GenBank/DDBJ databases">
        <title>Microvirga ossetica sp. nov. a new species of rhizobia isolated from root nodules of the legume species Vicia alpestris Steven originated from North Ossetia region in the Caucasus.</title>
        <authorList>
            <person name="Safronova V.I."/>
            <person name="Kuznetsova I.G."/>
            <person name="Sazanova A.L."/>
            <person name="Belimov A."/>
            <person name="Andronov E."/>
            <person name="Osledkin Y.S."/>
            <person name="Onishchuk O.P."/>
            <person name="Kurchak O.N."/>
            <person name="Shaposhnikov A.I."/>
            <person name="Willems A."/>
            <person name="Tikhonovich I.A."/>
        </authorList>
    </citation>
    <scope>NUCLEOTIDE SEQUENCE [LARGE SCALE GENOMIC DNA]</scope>
    <source>
        <strain evidence="9">V5/3M</strain>
        <plasmid evidence="9">unnamed4</plasmid>
    </source>
</reference>